<dbReference type="GO" id="GO:0005524">
    <property type="term" value="F:ATP binding"/>
    <property type="evidence" value="ECO:0007669"/>
    <property type="project" value="UniProtKB-KW"/>
</dbReference>
<feature type="domain" description="Mur ligase C-terminal" evidence="11">
    <location>
        <begin position="304"/>
        <end position="423"/>
    </location>
</feature>
<proteinExistence type="inferred from homology"/>
<dbReference type="SUPFAM" id="SSF53623">
    <property type="entry name" value="MurD-like peptide ligases, catalytic domain"/>
    <property type="match status" value="1"/>
</dbReference>
<dbReference type="GO" id="GO:0008841">
    <property type="term" value="F:dihydrofolate synthase activity"/>
    <property type="evidence" value="ECO:0007669"/>
    <property type="project" value="TreeGrafter"/>
</dbReference>
<dbReference type="AlphaFoldDB" id="A0A7V3ZZG4"/>
<dbReference type="Pfam" id="PF08245">
    <property type="entry name" value="Mur_ligase_M"/>
    <property type="match status" value="1"/>
</dbReference>
<feature type="domain" description="Mur ligase central" evidence="12">
    <location>
        <begin position="66"/>
        <end position="286"/>
    </location>
</feature>
<dbReference type="NCBIfam" id="TIGR01499">
    <property type="entry name" value="folC"/>
    <property type="match status" value="1"/>
</dbReference>
<dbReference type="Pfam" id="PF02875">
    <property type="entry name" value="Mur_ligase_C"/>
    <property type="match status" value="1"/>
</dbReference>
<sequence length="439" mass="49654">MQENFCSKPTNLSKKYMEFNEAVEFLYSLIDYEKRKGYVESLEPYLNFLKEFDNPHLKVPRPILIVGTKGKGSTAHLVAGGLQSLGFKVGLFTSPHLVDIRERIKINNKKIPERAFTKYIELIKPHIEGKRGFKTVFETLTLMAFLYFIDEKVDYAVFEAGLGGRLDATNVLSQILTIITNISYDHMDILGPKLTDIAREKAAVIKNSNPVVVARQHPSVYQVIKKACEKTKAKMYLLSEYAKYKLVEAKLNRTLIKYKGLSGEKLLLLNQGGIFQAKNMALSALALEVLGFENFNFEGIKIEGRFEVISENPLIIIDGSHNYDSVKNFLNSTLKIIGNDCVFVFGINRDKEYEKIIKEIVKVNPSFIIVTHSQSPRALSSDELLQFFLKNGMPKEKIKSAENVQKAIEIARKKGNKVLAFGSFYLAGEIKQTLLSVNF</sequence>
<evidence type="ECO:0000256" key="2">
    <source>
        <dbReference type="ARBA" id="ARBA00013025"/>
    </source>
</evidence>
<accession>A0A7V3ZZG4</accession>
<dbReference type="InterPro" id="IPR004101">
    <property type="entry name" value="Mur_ligase_C"/>
</dbReference>
<dbReference type="InterPro" id="IPR018109">
    <property type="entry name" value="Folylpolyglutamate_synth_CS"/>
</dbReference>
<evidence type="ECO:0000256" key="10">
    <source>
        <dbReference type="PIRNR" id="PIRNR001563"/>
    </source>
</evidence>
<dbReference type="GO" id="GO:0005737">
    <property type="term" value="C:cytoplasm"/>
    <property type="evidence" value="ECO:0007669"/>
    <property type="project" value="TreeGrafter"/>
</dbReference>
<comment type="catalytic activity">
    <reaction evidence="9">
        <text>(6S)-5,6,7,8-tetrahydrofolyl-(gamma-L-Glu)(n) + L-glutamate + ATP = (6S)-5,6,7,8-tetrahydrofolyl-(gamma-L-Glu)(n+1) + ADP + phosphate + H(+)</text>
        <dbReference type="Rhea" id="RHEA:10580"/>
        <dbReference type="Rhea" id="RHEA-COMP:14738"/>
        <dbReference type="Rhea" id="RHEA-COMP:14740"/>
        <dbReference type="ChEBI" id="CHEBI:15378"/>
        <dbReference type="ChEBI" id="CHEBI:29985"/>
        <dbReference type="ChEBI" id="CHEBI:30616"/>
        <dbReference type="ChEBI" id="CHEBI:43474"/>
        <dbReference type="ChEBI" id="CHEBI:141005"/>
        <dbReference type="ChEBI" id="CHEBI:456216"/>
        <dbReference type="EC" id="6.3.2.17"/>
    </reaction>
</comment>
<protein>
    <recommendedName>
        <fullName evidence="2">tetrahydrofolate synthase</fullName>
        <ecNumber evidence="2">6.3.2.17</ecNumber>
    </recommendedName>
    <alternativeName>
        <fullName evidence="8">Tetrahydrofolylpolyglutamate synthase</fullName>
    </alternativeName>
</protein>
<name>A0A7V3ZZG4_UNCW3</name>
<evidence type="ECO:0000256" key="5">
    <source>
        <dbReference type="ARBA" id="ARBA00022741"/>
    </source>
</evidence>
<keyword evidence="3 10" id="KW-0436">Ligase</keyword>
<dbReference type="SUPFAM" id="SSF53244">
    <property type="entry name" value="MurD-like peptide ligases, peptide-binding domain"/>
    <property type="match status" value="1"/>
</dbReference>
<dbReference type="GO" id="GO:0004326">
    <property type="term" value="F:tetrahydrofolylpolyglutamate synthase activity"/>
    <property type="evidence" value="ECO:0007669"/>
    <property type="project" value="UniProtKB-EC"/>
</dbReference>
<evidence type="ECO:0000256" key="7">
    <source>
        <dbReference type="ARBA" id="ARBA00022842"/>
    </source>
</evidence>
<dbReference type="Gene3D" id="3.40.1190.10">
    <property type="entry name" value="Mur-like, catalytic domain"/>
    <property type="match status" value="1"/>
</dbReference>
<dbReference type="InterPro" id="IPR001645">
    <property type="entry name" value="Folylpolyglutamate_synth"/>
</dbReference>
<comment type="caution">
    <text evidence="13">The sequence shown here is derived from an EMBL/GenBank/DDBJ whole genome shotgun (WGS) entry which is preliminary data.</text>
</comment>
<dbReference type="EC" id="6.3.2.17" evidence="2"/>
<gene>
    <name evidence="13" type="ORF">ENU66_08095</name>
</gene>
<evidence type="ECO:0000313" key="13">
    <source>
        <dbReference type="EMBL" id="HGL18271.1"/>
    </source>
</evidence>
<evidence type="ECO:0000256" key="9">
    <source>
        <dbReference type="ARBA" id="ARBA00047493"/>
    </source>
</evidence>
<evidence type="ECO:0000259" key="11">
    <source>
        <dbReference type="Pfam" id="PF02875"/>
    </source>
</evidence>
<evidence type="ECO:0000256" key="1">
    <source>
        <dbReference type="ARBA" id="ARBA00008276"/>
    </source>
</evidence>
<dbReference type="PIRSF" id="PIRSF001563">
    <property type="entry name" value="Folylpolyglu_synth"/>
    <property type="match status" value="1"/>
</dbReference>
<comment type="similarity">
    <text evidence="1 10">Belongs to the folylpolyglutamate synthase family.</text>
</comment>
<dbReference type="EMBL" id="DTDJ01000050">
    <property type="protein sequence ID" value="HGL18271.1"/>
    <property type="molecule type" value="Genomic_DNA"/>
</dbReference>
<evidence type="ECO:0000256" key="3">
    <source>
        <dbReference type="ARBA" id="ARBA00022598"/>
    </source>
</evidence>
<evidence type="ECO:0000256" key="4">
    <source>
        <dbReference type="ARBA" id="ARBA00022723"/>
    </source>
</evidence>
<dbReference type="PROSITE" id="PS01012">
    <property type="entry name" value="FOLYLPOLYGLU_SYNT_2"/>
    <property type="match status" value="1"/>
</dbReference>
<keyword evidence="7" id="KW-0460">Magnesium</keyword>
<dbReference type="InterPro" id="IPR013221">
    <property type="entry name" value="Mur_ligase_cen"/>
</dbReference>
<evidence type="ECO:0000256" key="8">
    <source>
        <dbReference type="ARBA" id="ARBA00030592"/>
    </source>
</evidence>
<keyword evidence="6 10" id="KW-0067">ATP-binding</keyword>
<dbReference type="Gene3D" id="3.90.190.20">
    <property type="entry name" value="Mur ligase, C-terminal domain"/>
    <property type="match status" value="1"/>
</dbReference>
<dbReference type="InterPro" id="IPR036615">
    <property type="entry name" value="Mur_ligase_C_dom_sf"/>
</dbReference>
<evidence type="ECO:0000259" key="12">
    <source>
        <dbReference type="Pfam" id="PF08245"/>
    </source>
</evidence>
<dbReference type="InterPro" id="IPR036565">
    <property type="entry name" value="Mur-like_cat_sf"/>
</dbReference>
<organism evidence="13">
    <name type="scientific">candidate division WOR-3 bacterium</name>
    <dbReference type="NCBI Taxonomy" id="2052148"/>
    <lineage>
        <taxon>Bacteria</taxon>
        <taxon>Bacteria division WOR-3</taxon>
    </lineage>
</organism>
<dbReference type="PANTHER" id="PTHR11136">
    <property type="entry name" value="FOLYLPOLYGLUTAMATE SYNTHASE-RELATED"/>
    <property type="match status" value="1"/>
</dbReference>
<keyword evidence="4" id="KW-0479">Metal-binding</keyword>
<evidence type="ECO:0000256" key="6">
    <source>
        <dbReference type="ARBA" id="ARBA00022840"/>
    </source>
</evidence>
<keyword evidence="5 10" id="KW-0547">Nucleotide-binding</keyword>
<dbReference type="GO" id="GO:0046872">
    <property type="term" value="F:metal ion binding"/>
    <property type="evidence" value="ECO:0007669"/>
    <property type="project" value="UniProtKB-KW"/>
</dbReference>
<reference evidence="13" key="1">
    <citation type="journal article" date="2020" name="mSystems">
        <title>Genome- and Community-Level Interaction Insights into Carbon Utilization and Element Cycling Functions of Hydrothermarchaeota in Hydrothermal Sediment.</title>
        <authorList>
            <person name="Zhou Z."/>
            <person name="Liu Y."/>
            <person name="Xu W."/>
            <person name="Pan J."/>
            <person name="Luo Z.H."/>
            <person name="Li M."/>
        </authorList>
    </citation>
    <scope>NUCLEOTIDE SEQUENCE [LARGE SCALE GENOMIC DNA]</scope>
    <source>
        <strain evidence="13">SpSt-69</strain>
    </source>
</reference>
<dbReference type="PANTHER" id="PTHR11136:SF0">
    <property type="entry name" value="DIHYDROFOLATE SYNTHETASE-RELATED"/>
    <property type="match status" value="1"/>
</dbReference>